<dbReference type="AlphaFoldDB" id="A0A0D2G2I9"/>
<accession>A0A0D2G2I9</accession>
<dbReference type="HOGENOM" id="CLU_1834920_0_0_1"/>
<dbReference type="Proteomes" id="UP000054266">
    <property type="component" value="Unassembled WGS sequence"/>
</dbReference>
<reference evidence="1 2" key="1">
    <citation type="submission" date="2015-01" db="EMBL/GenBank/DDBJ databases">
        <title>The Genome Sequence of Capronia semiimmersa CBS27337.</title>
        <authorList>
            <consortium name="The Broad Institute Genomics Platform"/>
            <person name="Cuomo C."/>
            <person name="de Hoog S."/>
            <person name="Gorbushina A."/>
            <person name="Stielow B."/>
            <person name="Teixiera M."/>
            <person name="Abouelleil A."/>
            <person name="Chapman S.B."/>
            <person name="Priest M."/>
            <person name="Young S.K."/>
            <person name="Wortman J."/>
            <person name="Nusbaum C."/>
            <person name="Birren B."/>
        </authorList>
    </citation>
    <scope>NUCLEOTIDE SEQUENCE [LARGE SCALE GENOMIC DNA]</scope>
    <source>
        <strain evidence="1 2">CBS 27337</strain>
    </source>
</reference>
<name>A0A0D2G2I9_9EURO</name>
<proteinExistence type="predicted"/>
<evidence type="ECO:0000313" key="1">
    <source>
        <dbReference type="EMBL" id="KIW66329.1"/>
    </source>
</evidence>
<keyword evidence="2" id="KW-1185">Reference proteome</keyword>
<organism evidence="1 2">
    <name type="scientific">Phialophora macrospora</name>
    <dbReference type="NCBI Taxonomy" id="1851006"/>
    <lineage>
        <taxon>Eukaryota</taxon>
        <taxon>Fungi</taxon>
        <taxon>Dikarya</taxon>
        <taxon>Ascomycota</taxon>
        <taxon>Pezizomycotina</taxon>
        <taxon>Eurotiomycetes</taxon>
        <taxon>Chaetothyriomycetidae</taxon>
        <taxon>Chaetothyriales</taxon>
        <taxon>Herpotrichiellaceae</taxon>
        <taxon>Phialophora</taxon>
    </lineage>
</organism>
<dbReference type="EMBL" id="KN846959">
    <property type="protein sequence ID" value="KIW66329.1"/>
    <property type="molecule type" value="Genomic_DNA"/>
</dbReference>
<sequence length="140" mass="15078">MASARNVSGELAFRPAEKPVGNANFAVTVPEDRTGDSVPKAGEEADSIPAVARTKRKREEGGVAGRPTVVRIPKGERNWAIKLVDTKSLVVKTVFDDGRGIKVTTTRDGTTYEVDPLRQEEVAREEAEQAHGCLQPPGRG</sequence>
<evidence type="ECO:0000313" key="2">
    <source>
        <dbReference type="Proteomes" id="UP000054266"/>
    </source>
</evidence>
<protein>
    <submittedName>
        <fullName evidence="1">Uncharacterized protein</fullName>
    </submittedName>
</protein>
<gene>
    <name evidence="1" type="ORF">PV04_05665</name>
</gene>